<reference evidence="2" key="1">
    <citation type="submission" date="2015-12" db="EMBL/GenBank/DDBJ databases">
        <authorList>
            <person name="Zhang G."/>
            <person name="Stingl U."/>
        </authorList>
    </citation>
    <scope>NUCLEOTIDE SEQUENCE [LARGE SCALE GENOMIC DNA]</scope>
    <source>
        <strain evidence="2">ZGT108</strain>
    </source>
</reference>
<evidence type="ECO:0000313" key="1">
    <source>
        <dbReference type="EMBL" id="KUJ76326.1"/>
    </source>
</evidence>
<dbReference type="Proteomes" id="UP000053690">
    <property type="component" value="Unassembled WGS sequence"/>
</dbReference>
<keyword evidence="2" id="KW-1185">Reference proteome</keyword>
<dbReference type="EMBL" id="LQBP01000016">
    <property type="protein sequence ID" value="KUJ76326.1"/>
    <property type="molecule type" value="Genomic_DNA"/>
</dbReference>
<proteinExistence type="predicted"/>
<protein>
    <submittedName>
        <fullName evidence="1">Uncharacterized protein</fullName>
    </submittedName>
</protein>
<sequence>MRLPAELLADRGNIRLGFPALTAFGLDGVVADGGNGALDWDARSDLLRVFGGKTVVGEQDVSVVDQLGRYLIVFRPTGLDEEKSKAESAFVPACQMSCMWPLTLDCADFGISVSRVPVLRTQQRCSRALPKTYRKGAHDPKAPSQMARSGAWALLRHVRSSSYSRQIWVLSRKP</sequence>
<accession>A0A0X3TPF7</accession>
<name>A0A0X3TPF7_9RHOB</name>
<comment type="caution">
    <text evidence="1">The sequence shown here is derived from an EMBL/GenBank/DDBJ whole genome shotgun (WGS) entry which is preliminary data.</text>
</comment>
<gene>
    <name evidence="1" type="ORF">AVO44_19665</name>
</gene>
<dbReference type="AlphaFoldDB" id="A0A0X3TPF7"/>
<evidence type="ECO:0000313" key="2">
    <source>
        <dbReference type="Proteomes" id="UP000053690"/>
    </source>
</evidence>
<organism evidence="1 2">
    <name type="scientific">Ruegeria profundi</name>
    <dbReference type="NCBI Taxonomy" id="1685378"/>
    <lineage>
        <taxon>Bacteria</taxon>
        <taxon>Pseudomonadati</taxon>
        <taxon>Pseudomonadota</taxon>
        <taxon>Alphaproteobacteria</taxon>
        <taxon>Rhodobacterales</taxon>
        <taxon>Roseobacteraceae</taxon>
        <taxon>Ruegeria</taxon>
    </lineage>
</organism>